<dbReference type="InterPro" id="IPR052943">
    <property type="entry name" value="TMTC_O-mannosyl-trnsfr"/>
</dbReference>
<protein>
    <submittedName>
        <fullName evidence="2">Uncharacterized protein</fullName>
    </submittedName>
</protein>
<accession>A0ABD1EV70</accession>
<evidence type="ECO:0000256" key="1">
    <source>
        <dbReference type="SAM" id="MobiDB-lite"/>
    </source>
</evidence>
<feature type="compositionally biased region" description="Polar residues" evidence="1">
    <location>
        <begin position="12"/>
        <end position="31"/>
    </location>
</feature>
<dbReference type="AlphaFoldDB" id="A0ABD1EV70"/>
<dbReference type="Proteomes" id="UP001566132">
    <property type="component" value="Unassembled WGS sequence"/>
</dbReference>
<comment type="caution">
    <text evidence="2">The sequence shown here is derived from an EMBL/GenBank/DDBJ whole genome shotgun (WGS) entry which is preliminary data.</text>
</comment>
<sequence>MKRKHHYVHSGPPSQSSVPTNENATKKSPSSWPIYGMVGTLAVASYVNGIDGDFVHDDIPAVTLNRDVVALNSIKQVFENDFWGTPMANEDSHKSYRPLTVLTFSSD</sequence>
<proteinExistence type="predicted"/>
<keyword evidence="3" id="KW-1185">Reference proteome</keyword>
<feature type="region of interest" description="Disordered" evidence="1">
    <location>
        <begin position="1"/>
        <end position="32"/>
    </location>
</feature>
<organism evidence="2 3">
    <name type="scientific">Hypothenemus hampei</name>
    <name type="common">Coffee berry borer</name>
    <dbReference type="NCBI Taxonomy" id="57062"/>
    <lineage>
        <taxon>Eukaryota</taxon>
        <taxon>Metazoa</taxon>
        <taxon>Ecdysozoa</taxon>
        <taxon>Arthropoda</taxon>
        <taxon>Hexapoda</taxon>
        <taxon>Insecta</taxon>
        <taxon>Pterygota</taxon>
        <taxon>Neoptera</taxon>
        <taxon>Endopterygota</taxon>
        <taxon>Coleoptera</taxon>
        <taxon>Polyphaga</taxon>
        <taxon>Cucujiformia</taxon>
        <taxon>Curculionidae</taxon>
        <taxon>Scolytinae</taxon>
        <taxon>Hypothenemus</taxon>
    </lineage>
</organism>
<name>A0ABD1EV70_HYPHA</name>
<dbReference type="PANTHER" id="PTHR44809">
    <property type="match status" value="1"/>
</dbReference>
<evidence type="ECO:0000313" key="2">
    <source>
        <dbReference type="EMBL" id="KAL1502693.1"/>
    </source>
</evidence>
<dbReference type="PANTHER" id="PTHR44809:SF1">
    <property type="entry name" value="PROTEIN O-MANNOSYL-TRANSFERASE TMTC1"/>
    <property type="match status" value="1"/>
</dbReference>
<reference evidence="2 3" key="1">
    <citation type="submission" date="2024-05" db="EMBL/GenBank/DDBJ databases">
        <title>Genetic variation in Jamaican populations of the coffee berry borer (Hypothenemus hampei).</title>
        <authorList>
            <person name="Errbii M."/>
            <person name="Myrie A."/>
        </authorList>
    </citation>
    <scope>NUCLEOTIDE SEQUENCE [LARGE SCALE GENOMIC DNA]</scope>
    <source>
        <strain evidence="2">JA-Hopewell-2020-01-JO</strain>
        <tissue evidence="2">Whole body</tissue>
    </source>
</reference>
<evidence type="ECO:0000313" key="3">
    <source>
        <dbReference type="Proteomes" id="UP001566132"/>
    </source>
</evidence>
<dbReference type="EMBL" id="JBDJPC010000005">
    <property type="protein sequence ID" value="KAL1502693.1"/>
    <property type="molecule type" value="Genomic_DNA"/>
</dbReference>
<gene>
    <name evidence="2" type="ORF">ABEB36_007801</name>
</gene>